<organism evidence="1">
    <name type="scientific">Homo sapiens</name>
    <name type="common">Human</name>
    <dbReference type="NCBI Taxonomy" id="9606"/>
    <lineage>
        <taxon>Eukaryota</taxon>
        <taxon>Metazoa</taxon>
        <taxon>Chordata</taxon>
        <taxon>Craniata</taxon>
        <taxon>Vertebrata</taxon>
        <taxon>Euteleostomi</taxon>
        <taxon>Mammalia</taxon>
        <taxon>Eutheria</taxon>
        <taxon>Euarchontoglires</taxon>
        <taxon>Primates</taxon>
        <taxon>Haplorrhini</taxon>
        <taxon>Catarrhini</taxon>
        <taxon>Hominidae</taxon>
        <taxon>Homo</taxon>
    </lineage>
</organism>
<name>L8E741_HUMAN</name>
<evidence type="ECO:0000313" key="1">
    <source>
        <dbReference type="EMBL" id="CCQ43070.1"/>
    </source>
</evidence>
<dbReference type="ChiTaRS" id="MORC4">
    <property type="organism name" value="human"/>
</dbReference>
<gene>
    <name evidence="1" type="primary">MORC4</name>
</gene>
<dbReference type="EMBL" id="HF583573">
    <property type="protein sequence ID" value="CCQ43070.1"/>
    <property type="molecule type" value="Genomic_DNA"/>
</dbReference>
<dbReference type="AlphaFoldDB" id="L8E741"/>
<dbReference type="OrthoDB" id="757982at2759"/>
<proteinExistence type="predicted"/>
<sequence length="52" mass="6028">MTCWPSLMPSQAKKALVFSFGTSAEIKMENLSWTLIQINMTSWYQTLTQKKK</sequence>
<reference evidence="1" key="1">
    <citation type="journal article" date="2013" name="PLoS ONE">
        <title>Direct detection of alternative open reading frames translation products in human significantly expands the proteome.</title>
        <authorList>
            <person name="Vanderperre B."/>
            <person name="Lucier J.-F."/>
            <person name="Motard J."/>
            <person name="Tremblay G."/>
            <person name="Vanderperre S."/>
            <person name="Wisztorski M."/>
            <person name="Salzet M."/>
            <person name="Boisvert F.-M."/>
            <person name="Roucou X."/>
        </authorList>
    </citation>
    <scope>NUCLEOTIDE SEQUENCE</scope>
</reference>
<protein>
    <submittedName>
        <fullName evidence="1">Alternative protein MORC4</fullName>
    </submittedName>
</protein>
<accession>L8E741</accession>